<dbReference type="RefSeq" id="WP_117487119.1">
    <property type="nucleotide sequence ID" value="NZ_QVIG01000001.1"/>
</dbReference>
<accession>A0A372ZRN3</accession>
<dbReference type="InterPro" id="IPR036271">
    <property type="entry name" value="Tet_transcr_reg_TetR-rel_C_sf"/>
</dbReference>
<evidence type="ECO:0000259" key="5">
    <source>
        <dbReference type="PROSITE" id="PS50977"/>
    </source>
</evidence>
<evidence type="ECO:0000256" key="1">
    <source>
        <dbReference type="ARBA" id="ARBA00023015"/>
    </source>
</evidence>
<dbReference type="InterPro" id="IPR001647">
    <property type="entry name" value="HTH_TetR"/>
</dbReference>
<evidence type="ECO:0000256" key="2">
    <source>
        <dbReference type="ARBA" id="ARBA00023125"/>
    </source>
</evidence>
<dbReference type="PRINTS" id="PR00455">
    <property type="entry name" value="HTHTETR"/>
</dbReference>
<dbReference type="SUPFAM" id="SSF48498">
    <property type="entry name" value="Tetracyclin repressor-like, C-terminal domain"/>
    <property type="match status" value="1"/>
</dbReference>
<dbReference type="PROSITE" id="PS50977">
    <property type="entry name" value="HTH_TETR_2"/>
    <property type="match status" value="1"/>
</dbReference>
<dbReference type="InterPro" id="IPR025996">
    <property type="entry name" value="MT1864/Rv1816-like_C"/>
</dbReference>
<dbReference type="Proteomes" id="UP000263377">
    <property type="component" value="Unassembled WGS sequence"/>
</dbReference>
<keyword evidence="3" id="KW-0804">Transcription</keyword>
<comment type="caution">
    <text evidence="6">The sequence shown here is derived from an EMBL/GenBank/DDBJ whole genome shotgun (WGS) entry which is preliminary data.</text>
</comment>
<evidence type="ECO:0000256" key="3">
    <source>
        <dbReference type="ARBA" id="ARBA00023163"/>
    </source>
</evidence>
<dbReference type="GO" id="GO:0003700">
    <property type="term" value="F:DNA-binding transcription factor activity"/>
    <property type="evidence" value="ECO:0007669"/>
    <property type="project" value="TreeGrafter"/>
</dbReference>
<feature type="domain" description="HTH tetR-type" evidence="5">
    <location>
        <begin position="20"/>
        <end position="80"/>
    </location>
</feature>
<dbReference type="InterPro" id="IPR050109">
    <property type="entry name" value="HTH-type_TetR-like_transc_reg"/>
</dbReference>
<dbReference type="Pfam" id="PF13305">
    <property type="entry name" value="TetR_C_33"/>
    <property type="match status" value="1"/>
</dbReference>
<keyword evidence="2 4" id="KW-0238">DNA-binding</keyword>
<name>A0A372ZRN3_9ACTN</name>
<reference evidence="6 7" key="1">
    <citation type="submission" date="2018-08" db="EMBL/GenBank/DDBJ databases">
        <title>Diversity &amp; Physiological Properties of Lignin-Decomposing Actinobacteria from Soil.</title>
        <authorList>
            <person name="Roh S.G."/>
            <person name="Kim S.B."/>
        </authorList>
    </citation>
    <scope>NUCLEOTIDE SEQUENCE [LARGE SCALE GENOMIC DNA]</scope>
    <source>
        <strain evidence="6 7">MMS17-GH009</strain>
    </source>
</reference>
<proteinExistence type="predicted"/>
<evidence type="ECO:0000313" key="6">
    <source>
        <dbReference type="EMBL" id="RGD58568.1"/>
    </source>
</evidence>
<dbReference type="PANTHER" id="PTHR30055:SF201">
    <property type="entry name" value="TRANSCRIPTIONAL REGULATORY PROTEIN"/>
    <property type="match status" value="1"/>
</dbReference>
<gene>
    <name evidence="6" type="ORF">DR950_12925</name>
</gene>
<feature type="DNA-binding region" description="H-T-H motif" evidence="4">
    <location>
        <begin position="43"/>
        <end position="62"/>
    </location>
</feature>
<dbReference type="EMBL" id="QVIG01000001">
    <property type="protein sequence ID" value="RGD58568.1"/>
    <property type="molecule type" value="Genomic_DNA"/>
</dbReference>
<dbReference type="PANTHER" id="PTHR30055">
    <property type="entry name" value="HTH-TYPE TRANSCRIPTIONAL REGULATOR RUTR"/>
    <property type="match status" value="1"/>
</dbReference>
<evidence type="ECO:0000256" key="4">
    <source>
        <dbReference type="PROSITE-ProRule" id="PRU00335"/>
    </source>
</evidence>
<keyword evidence="7" id="KW-1185">Reference proteome</keyword>
<dbReference type="AlphaFoldDB" id="A0A372ZRN3"/>
<dbReference type="SUPFAM" id="SSF46689">
    <property type="entry name" value="Homeodomain-like"/>
    <property type="match status" value="1"/>
</dbReference>
<dbReference type="Pfam" id="PF00440">
    <property type="entry name" value="TetR_N"/>
    <property type="match status" value="1"/>
</dbReference>
<organism evidence="6 7">
    <name type="scientific">Kitasatospora xanthocidica</name>
    <dbReference type="NCBI Taxonomy" id="83382"/>
    <lineage>
        <taxon>Bacteria</taxon>
        <taxon>Bacillati</taxon>
        <taxon>Actinomycetota</taxon>
        <taxon>Actinomycetes</taxon>
        <taxon>Kitasatosporales</taxon>
        <taxon>Streptomycetaceae</taxon>
        <taxon>Kitasatospora</taxon>
    </lineage>
</organism>
<dbReference type="Gene3D" id="1.10.357.10">
    <property type="entry name" value="Tetracycline Repressor, domain 2"/>
    <property type="match status" value="1"/>
</dbReference>
<dbReference type="GO" id="GO:0000976">
    <property type="term" value="F:transcription cis-regulatory region binding"/>
    <property type="evidence" value="ECO:0007669"/>
    <property type="project" value="TreeGrafter"/>
</dbReference>
<sequence length="211" mass="22788">MKERERARKRGGGRGAYHHGALPEALVAAAFEVLDEQGQEKVSVREVARRAGVSAGAPFRHFADRQALLTALADRVLADFVRWQEAQVAAAGPDGRSVMRAIGLGVVRYVLRHPRRFELVRSRVFAASRDPELSERLDGIDRVFTDLIVADQEAGLLRPGDPALVGLAGQALVYGLAQMILDGYLPAAAAEELACQVMDTFGQGIANHPSP</sequence>
<evidence type="ECO:0000313" key="7">
    <source>
        <dbReference type="Proteomes" id="UP000263377"/>
    </source>
</evidence>
<keyword evidence="1" id="KW-0805">Transcription regulation</keyword>
<dbReference type="InterPro" id="IPR009057">
    <property type="entry name" value="Homeodomain-like_sf"/>
</dbReference>
<protein>
    <submittedName>
        <fullName evidence="6">TetR/AcrR family transcriptional regulator</fullName>
    </submittedName>
</protein>